<dbReference type="Pfam" id="PF00072">
    <property type="entry name" value="Response_reg"/>
    <property type="match status" value="1"/>
</dbReference>
<dbReference type="SMART" id="SM00448">
    <property type="entry name" value="REC"/>
    <property type="match status" value="1"/>
</dbReference>
<reference evidence="4 5" key="1">
    <citation type="submission" date="2018-05" db="EMBL/GenBank/DDBJ databases">
        <title>Evolution of GPA BGCs.</title>
        <authorList>
            <person name="Waglechner N."/>
            <person name="Wright G.D."/>
        </authorList>
    </citation>
    <scope>NUCLEOTIDE SEQUENCE [LARGE SCALE GENOMIC DNA]</scope>
    <source>
        <strain evidence="4 5">DSM 5908</strain>
    </source>
</reference>
<name>A0A428X6B0_AMYBA</name>
<accession>A0A428X6B0</accession>
<dbReference type="InterPro" id="IPR050595">
    <property type="entry name" value="Bact_response_regulator"/>
</dbReference>
<dbReference type="EMBL" id="QHHU01000001">
    <property type="protein sequence ID" value="RSM50846.1"/>
    <property type="molecule type" value="Genomic_DNA"/>
</dbReference>
<evidence type="ECO:0000313" key="5">
    <source>
        <dbReference type="Proteomes" id="UP000286716"/>
    </source>
</evidence>
<gene>
    <name evidence="4" type="ORF">DMA12_01505</name>
</gene>
<evidence type="ECO:0000256" key="2">
    <source>
        <dbReference type="PROSITE-ProRule" id="PRU00169"/>
    </source>
</evidence>
<evidence type="ECO:0000256" key="1">
    <source>
        <dbReference type="ARBA" id="ARBA00022553"/>
    </source>
</evidence>
<proteinExistence type="predicted"/>
<comment type="caution">
    <text evidence="4">The sequence shown here is derived from an EMBL/GenBank/DDBJ whole genome shotgun (WGS) entry which is preliminary data.</text>
</comment>
<dbReference type="PANTHER" id="PTHR44591:SF24">
    <property type="entry name" value="PROTEIN-GLUTAMATE METHYLESTERASE_PROTEIN-GLUTAMINE GLUTAMINASE 1"/>
    <property type="match status" value="1"/>
</dbReference>
<evidence type="ECO:0000259" key="3">
    <source>
        <dbReference type="PROSITE" id="PS50110"/>
    </source>
</evidence>
<dbReference type="PANTHER" id="PTHR44591">
    <property type="entry name" value="STRESS RESPONSE REGULATOR PROTEIN 1"/>
    <property type="match status" value="1"/>
</dbReference>
<dbReference type="AlphaFoldDB" id="A0A428X6B0"/>
<organism evidence="4 5">
    <name type="scientific">Amycolatopsis balhimycina DSM 5908</name>
    <dbReference type="NCBI Taxonomy" id="1081091"/>
    <lineage>
        <taxon>Bacteria</taxon>
        <taxon>Bacillati</taxon>
        <taxon>Actinomycetota</taxon>
        <taxon>Actinomycetes</taxon>
        <taxon>Pseudonocardiales</taxon>
        <taxon>Pseudonocardiaceae</taxon>
        <taxon>Amycolatopsis</taxon>
    </lineage>
</organism>
<evidence type="ECO:0000313" key="4">
    <source>
        <dbReference type="EMBL" id="RSM50846.1"/>
    </source>
</evidence>
<dbReference type="OrthoDB" id="7352332at2"/>
<keyword evidence="4" id="KW-0238">DNA-binding</keyword>
<dbReference type="GO" id="GO:0000160">
    <property type="term" value="P:phosphorelay signal transduction system"/>
    <property type="evidence" value="ECO:0007669"/>
    <property type="project" value="InterPro"/>
</dbReference>
<dbReference type="PROSITE" id="PS50110">
    <property type="entry name" value="RESPONSE_REGULATORY"/>
    <property type="match status" value="1"/>
</dbReference>
<protein>
    <submittedName>
        <fullName evidence="4">DNA-binding response regulator</fullName>
    </submittedName>
</protein>
<keyword evidence="5" id="KW-1185">Reference proteome</keyword>
<feature type="domain" description="Response regulatory" evidence="3">
    <location>
        <begin position="4"/>
        <end position="119"/>
    </location>
</feature>
<sequence length="120" mass="12346">MVPRVLIVDDHAAFRSFAHRVLVADGLVVVGEAADGAAAIAAAPRLRPDVVLLDVGLPDMDGFAVAAALDAQDEAPAVVLVSSRSRDDYGSLVDASSAVGFIAKSALSGDLVRRLLEPGR</sequence>
<dbReference type="InterPro" id="IPR001789">
    <property type="entry name" value="Sig_transdc_resp-reg_receiver"/>
</dbReference>
<dbReference type="RefSeq" id="WP_020646430.1">
    <property type="nucleotide sequence ID" value="NZ_QHHU01000001.1"/>
</dbReference>
<dbReference type="Gene3D" id="3.40.50.2300">
    <property type="match status" value="1"/>
</dbReference>
<dbReference type="GO" id="GO:0003677">
    <property type="term" value="F:DNA binding"/>
    <property type="evidence" value="ECO:0007669"/>
    <property type="project" value="UniProtKB-KW"/>
</dbReference>
<dbReference type="InterPro" id="IPR011006">
    <property type="entry name" value="CheY-like_superfamily"/>
</dbReference>
<keyword evidence="1 2" id="KW-0597">Phosphoprotein</keyword>
<dbReference type="Proteomes" id="UP000286716">
    <property type="component" value="Unassembled WGS sequence"/>
</dbReference>
<feature type="modified residue" description="4-aspartylphosphate" evidence="2">
    <location>
        <position position="54"/>
    </location>
</feature>
<dbReference type="SUPFAM" id="SSF52172">
    <property type="entry name" value="CheY-like"/>
    <property type="match status" value="1"/>
</dbReference>